<evidence type="ECO:0000259" key="8">
    <source>
        <dbReference type="SMART" id="SM00829"/>
    </source>
</evidence>
<keyword evidence="10" id="KW-1185">Reference proteome</keyword>
<feature type="domain" description="Enoyl reductase (ER)" evidence="8">
    <location>
        <begin position="19"/>
        <end position="357"/>
    </location>
</feature>
<evidence type="ECO:0000256" key="7">
    <source>
        <dbReference type="RuleBase" id="RU361277"/>
    </source>
</evidence>
<comment type="cofactor">
    <cofactor evidence="1 7">
        <name>Zn(2+)</name>
        <dbReference type="ChEBI" id="CHEBI:29105"/>
    </cofactor>
</comment>
<dbReference type="SUPFAM" id="SSF51735">
    <property type="entry name" value="NAD(P)-binding Rossmann-fold domains"/>
    <property type="match status" value="1"/>
</dbReference>
<dbReference type="SUPFAM" id="SSF50129">
    <property type="entry name" value="GroES-like"/>
    <property type="match status" value="1"/>
</dbReference>
<dbReference type="PANTHER" id="PTHR42940">
    <property type="entry name" value="ALCOHOL DEHYDROGENASE 1-RELATED"/>
    <property type="match status" value="1"/>
</dbReference>
<evidence type="ECO:0000256" key="1">
    <source>
        <dbReference type="ARBA" id="ARBA00001947"/>
    </source>
</evidence>
<dbReference type="InterPro" id="IPR013154">
    <property type="entry name" value="ADH-like_N"/>
</dbReference>
<dbReference type="OrthoDB" id="1879366at2759"/>
<dbReference type="InterPro" id="IPR013149">
    <property type="entry name" value="ADH-like_C"/>
</dbReference>
<evidence type="ECO:0000256" key="3">
    <source>
        <dbReference type="ARBA" id="ARBA00022723"/>
    </source>
</evidence>
<evidence type="ECO:0000256" key="5">
    <source>
        <dbReference type="ARBA" id="ARBA00023002"/>
    </source>
</evidence>
<dbReference type="Pfam" id="PF00107">
    <property type="entry name" value="ADH_zinc_N"/>
    <property type="match status" value="1"/>
</dbReference>
<dbReference type="CDD" id="cd08297">
    <property type="entry name" value="CAD3"/>
    <property type="match status" value="1"/>
</dbReference>
<dbReference type="AlphaFoldDB" id="A0A7D8UIY4"/>
<dbReference type="InterPro" id="IPR036291">
    <property type="entry name" value="NAD(P)-bd_dom_sf"/>
</dbReference>
<dbReference type="EMBL" id="QGMG01001259">
    <property type="protein sequence ID" value="TVY50186.1"/>
    <property type="molecule type" value="Genomic_DNA"/>
</dbReference>
<comment type="caution">
    <text evidence="9">The sequence shown here is derived from an EMBL/GenBank/DDBJ whole genome shotgun (WGS) entry which is preliminary data.</text>
</comment>
<dbReference type="FunFam" id="3.40.50.720:FF:000039">
    <property type="entry name" value="Alcohol dehydrogenase AdhP"/>
    <property type="match status" value="1"/>
</dbReference>
<dbReference type="GO" id="GO:0004022">
    <property type="term" value="F:alcohol dehydrogenase (NAD+) activity"/>
    <property type="evidence" value="ECO:0007669"/>
    <property type="project" value="TreeGrafter"/>
</dbReference>
<organism evidence="9 10">
    <name type="scientific">Lachnellula cervina</name>
    <dbReference type="NCBI Taxonomy" id="1316786"/>
    <lineage>
        <taxon>Eukaryota</taxon>
        <taxon>Fungi</taxon>
        <taxon>Dikarya</taxon>
        <taxon>Ascomycota</taxon>
        <taxon>Pezizomycotina</taxon>
        <taxon>Leotiomycetes</taxon>
        <taxon>Helotiales</taxon>
        <taxon>Lachnaceae</taxon>
        <taxon>Lachnellula</taxon>
    </lineage>
</organism>
<dbReference type="Gene3D" id="3.90.180.10">
    <property type="entry name" value="Medium-chain alcohol dehydrogenases, catalytic domain"/>
    <property type="match status" value="1"/>
</dbReference>
<dbReference type="PROSITE" id="PS00059">
    <property type="entry name" value="ADH_ZINC"/>
    <property type="match status" value="1"/>
</dbReference>
<comment type="similarity">
    <text evidence="2 7">Belongs to the zinc-containing alcohol dehydrogenase family.</text>
</comment>
<evidence type="ECO:0000313" key="10">
    <source>
        <dbReference type="Proteomes" id="UP000481288"/>
    </source>
</evidence>
<dbReference type="InterPro" id="IPR002328">
    <property type="entry name" value="ADH_Zn_CS"/>
</dbReference>
<keyword evidence="3 7" id="KW-0479">Metal-binding</keyword>
<evidence type="ECO:0000313" key="9">
    <source>
        <dbReference type="EMBL" id="TVY50186.1"/>
    </source>
</evidence>
<gene>
    <name evidence="9" type="primary">ADH2_0</name>
    <name evidence="9" type="ORF">LCER1_G008033</name>
</gene>
<dbReference type="InterPro" id="IPR020843">
    <property type="entry name" value="ER"/>
</dbReference>
<keyword evidence="6" id="KW-0520">NAD</keyword>
<dbReference type="Proteomes" id="UP000481288">
    <property type="component" value="Unassembled WGS sequence"/>
</dbReference>
<keyword evidence="4 7" id="KW-0862">Zinc</keyword>
<dbReference type="SMART" id="SM00829">
    <property type="entry name" value="PKS_ER"/>
    <property type="match status" value="1"/>
</dbReference>
<protein>
    <submittedName>
        <fullName evidence="9">Alcohol dehydrogenase 2</fullName>
    </submittedName>
</protein>
<sequence>MSSPEIPKTCKAGCVFNNGPNFTISVEDVPVPEPGPNELLLRLNATGVCYSDLHYMLEDLNMPTMRQFSVRSAGHEGAGVVVKVGRDVKSWKVGDRGGVKPMWDVCGECELCWDGMHETYCSKAVFTGLAVAGTYQHYITSPAKYTTRIPDNVDDFTAGPIMCSGSTIHTSLMASQLKAGNWAVFPGGGGGVGHMGIQLARAMGMRVIAIDGGEQKRSLCLDTLGADAFIDFTQVKDVAAEVVRITDGKGAHGIFVTAGNKAAYESAPKMVRVGGKVMCIGLAPGGTATVGAEPNWFIFKNLHVIGTMVGSMKDTDAALDFAARGLLKPIYEKFPISKLPDAVQKLRDGKVAGRCVVDFNS</sequence>
<proteinExistence type="inferred from homology"/>
<accession>A0A7D8UIY4</accession>
<name>A0A7D8UIY4_9HELO</name>
<dbReference type="Gene3D" id="3.40.50.720">
    <property type="entry name" value="NAD(P)-binding Rossmann-like Domain"/>
    <property type="match status" value="1"/>
</dbReference>
<dbReference type="InterPro" id="IPR011032">
    <property type="entry name" value="GroES-like_sf"/>
</dbReference>
<dbReference type="PANTHER" id="PTHR42940:SF1">
    <property type="entry name" value="ENOYL REDUCTASE (ER) DOMAIN-CONTAINING PROTEIN"/>
    <property type="match status" value="1"/>
</dbReference>
<evidence type="ECO:0000256" key="2">
    <source>
        <dbReference type="ARBA" id="ARBA00008072"/>
    </source>
</evidence>
<dbReference type="GO" id="GO:0005737">
    <property type="term" value="C:cytoplasm"/>
    <property type="evidence" value="ECO:0007669"/>
    <property type="project" value="TreeGrafter"/>
</dbReference>
<evidence type="ECO:0000256" key="6">
    <source>
        <dbReference type="ARBA" id="ARBA00023027"/>
    </source>
</evidence>
<reference evidence="9 10" key="1">
    <citation type="submission" date="2018-05" db="EMBL/GenBank/DDBJ databases">
        <title>Whole genome sequencing for identification of molecular markers to develop diagnostic detection tools for the regulated plant pathogen Lachnellula willkommii.</title>
        <authorList>
            <person name="Giroux E."/>
            <person name="Bilodeau G."/>
        </authorList>
    </citation>
    <scope>NUCLEOTIDE SEQUENCE [LARGE SCALE GENOMIC DNA]</scope>
    <source>
        <strain evidence="9 10">CBS 625.97</strain>
    </source>
</reference>
<keyword evidence="5" id="KW-0560">Oxidoreductase</keyword>
<evidence type="ECO:0000256" key="4">
    <source>
        <dbReference type="ARBA" id="ARBA00022833"/>
    </source>
</evidence>
<dbReference type="GO" id="GO:0008270">
    <property type="term" value="F:zinc ion binding"/>
    <property type="evidence" value="ECO:0007669"/>
    <property type="project" value="InterPro"/>
</dbReference>
<dbReference type="Pfam" id="PF08240">
    <property type="entry name" value="ADH_N"/>
    <property type="match status" value="1"/>
</dbReference>